<organism evidence="1 2">
    <name type="scientific">Ambrosia artemisiifolia</name>
    <name type="common">Common ragweed</name>
    <dbReference type="NCBI Taxonomy" id="4212"/>
    <lineage>
        <taxon>Eukaryota</taxon>
        <taxon>Viridiplantae</taxon>
        <taxon>Streptophyta</taxon>
        <taxon>Embryophyta</taxon>
        <taxon>Tracheophyta</taxon>
        <taxon>Spermatophyta</taxon>
        <taxon>Magnoliopsida</taxon>
        <taxon>eudicotyledons</taxon>
        <taxon>Gunneridae</taxon>
        <taxon>Pentapetalae</taxon>
        <taxon>asterids</taxon>
        <taxon>campanulids</taxon>
        <taxon>Asterales</taxon>
        <taxon>Asteraceae</taxon>
        <taxon>Asteroideae</taxon>
        <taxon>Heliantheae alliance</taxon>
        <taxon>Heliantheae</taxon>
        <taxon>Ambrosia</taxon>
    </lineage>
</organism>
<sequence>MLNFQSKGRKRHADETELVKEKRVPEVEPQTMDLSKKRRKPMHKRRNLKQLLCVAQKQLNWMMEVLLFLAFRAVLNMEMGK</sequence>
<evidence type="ECO:0000313" key="2">
    <source>
        <dbReference type="Proteomes" id="UP001206925"/>
    </source>
</evidence>
<keyword evidence="2" id="KW-1185">Reference proteome</keyword>
<name>A0AAD5CN81_AMBAR</name>
<reference evidence="1" key="1">
    <citation type="submission" date="2022-06" db="EMBL/GenBank/DDBJ databases">
        <title>Uncovering the hologenomic basis of an extraordinary plant invasion.</title>
        <authorList>
            <person name="Bieker V.C."/>
            <person name="Martin M.D."/>
            <person name="Gilbert T."/>
            <person name="Hodgins K."/>
            <person name="Battlay P."/>
            <person name="Petersen B."/>
            <person name="Wilson J."/>
        </authorList>
    </citation>
    <scope>NUCLEOTIDE SEQUENCE</scope>
    <source>
        <strain evidence="1">AA19_3_7</strain>
        <tissue evidence="1">Leaf</tissue>
    </source>
</reference>
<evidence type="ECO:0000313" key="1">
    <source>
        <dbReference type="EMBL" id="KAI7744727.1"/>
    </source>
</evidence>
<gene>
    <name evidence="1" type="ORF">M8C21_018589</name>
</gene>
<protein>
    <submittedName>
        <fullName evidence="1">Uncharacterized protein</fullName>
    </submittedName>
</protein>
<proteinExistence type="predicted"/>
<dbReference type="AlphaFoldDB" id="A0AAD5CN81"/>
<dbReference type="EMBL" id="JAMZMK010007449">
    <property type="protein sequence ID" value="KAI7744727.1"/>
    <property type="molecule type" value="Genomic_DNA"/>
</dbReference>
<accession>A0AAD5CN81</accession>
<comment type="caution">
    <text evidence="1">The sequence shown here is derived from an EMBL/GenBank/DDBJ whole genome shotgun (WGS) entry which is preliminary data.</text>
</comment>
<dbReference type="Proteomes" id="UP001206925">
    <property type="component" value="Unassembled WGS sequence"/>
</dbReference>